<dbReference type="RefSeq" id="WP_386127551.1">
    <property type="nucleotide sequence ID" value="NZ_JBHTJL010000006.1"/>
</dbReference>
<dbReference type="Proteomes" id="UP001597013">
    <property type="component" value="Unassembled WGS sequence"/>
</dbReference>
<evidence type="ECO:0008006" key="3">
    <source>
        <dbReference type="Google" id="ProtNLM"/>
    </source>
</evidence>
<organism evidence="1 2">
    <name type="scientific">Winogradskyella litorisediminis</name>
    <dbReference type="NCBI Taxonomy" id="1156618"/>
    <lineage>
        <taxon>Bacteria</taxon>
        <taxon>Pseudomonadati</taxon>
        <taxon>Bacteroidota</taxon>
        <taxon>Flavobacteriia</taxon>
        <taxon>Flavobacteriales</taxon>
        <taxon>Flavobacteriaceae</taxon>
        <taxon>Winogradskyella</taxon>
    </lineage>
</organism>
<protein>
    <recommendedName>
        <fullName evidence="3">RiboL-PSP-HEPN domain-containing protein</fullName>
    </recommendedName>
</protein>
<evidence type="ECO:0000313" key="1">
    <source>
        <dbReference type="EMBL" id="MFD1062051.1"/>
    </source>
</evidence>
<name>A0ABW3N743_9FLAO</name>
<evidence type="ECO:0000313" key="2">
    <source>
        <dbReference type="Proteomes" id="UP001597013"/>
    </source>
</evidence>
<sequence length="268" mass="32012">MIEIQEKEAGERIAKILDISLFDLVELEYEIETDESKDGLIYNYRIEFSEDSPKEILEKINRLEDGRRVYLEPWELDSEYDYDEQFDAITQNKEFVKKYKDEIANLEVLTHLKMPDEVLKAVLNRQMFIGIIGTMETFLADVFINLTFDNEEYFRNFIETHPEFRKRKFELKEIYEQYDKLKETAKKVMLDTIYHNLPTVREMYRDTFGIKFPKIKDAYEYVLKRHDLVHRNGKTKEGEIVVTDEKAIDELIKTINELVYGVAAELKI</sequence>
<keyword evidence="2" id="KW-1185">Reference proteome</keyword>
<proteinExistence type="predicted"/>
<reference evidence="2" key="1">
    <citation type="journal article" date="2019" name="Int. J. Syst. Evol. Microbiol.">
        <title>The Global Catalogue of Microorganisms (GCM) 10K type strain sequencing project: providing services to taxonomists for standard genome sequencing and annotation.</title>
        <authorList>
            <consortium name="The Broad Institute Genomics Platform"/>
            <consortium name="The Broad Institute Genome Sequencing Center for Infectious Disease"/>
            <person name="Wu L."/>
            <person name="Ma J."/>
        </authorList>
    </citation>
    <scope>NUCLEOTIDE SEQUENCE [LARGE SCALE GENOMIC DNA]</scope>
    <source>
        <strain evidence="2">CCUG 62215</strain>
    </source>
</reference>
<accession>A0ABW3N743</accession>
<gene>
    <name evidence="1" type="ORF">ACFQ1Q_02235</name>
</gene>
<comment type="caution">
    <text evidence="1">The sequence shown here is derived from an EMBL/GenBank/DDBJ whole genome shotgun (WGS) entry which is preliminary data.</text>
</comment>
<dbReference type="EMBL" id="JBHTJL010000006">
    <property type="protein sequence ID" value="MFD1062051.1"/>
    <property type="molecule type" value="Genomic_DNA"/>
</dbReference>